<reference evidence="7 8" key="1">
    <citation type="submission" date="2017-09" db="EMBL/GenBank/DDBJ databases">
        <title>WGS assembly of Aquilegia coerulea Goldsmith.</title>
        <authorList>
            <person name="Hodges S."/>
            <person name="Kramer E."/>
            <person name="Nordborg M."/>
            <person name="Tomkins J."/>
            <person name="Borevitz J."/>
            <person name="Derieg N."/>
            <person name="Yan J."/>
            <person name="Mihaltcheva S."/>
            <person name="Hayes R.D."/>
            <person name="Rokhsar D."/>
        </authorList>
    </citation>
    <scope>NUCLEOTIDE SEQUENCE [LARGE SCALE GENOMIC DNA]</scope>
    <source>
        <strain evidence="8">cv. Goldsmith</strain>
    </source>
</reference>
<dbReference type="OrthoDB" id="548633at2759"/>
<keyword evidence="6" id="KW-1133">Transmembrane helix</keyword>
<dbReference type="EMBL" id="KZ305096">
    <property type="protein sequence ID" value="PIA27362.1"/>
    <property type="molecule type" value="Genomic_DNA"/>
</dbReference>
<protein>
    <recommendedName>
        <fullName evidence="9">Cytochrome P450</fullName>
    </recommendedName>
</protein>
<dbReference type="InterPro" id="IPR002401">
    <property type="entry name" value="Cyt_P450_E_grp-I"/>
</dbReference>
<sequence>MALPEAMLHWFENLQETLIYHGLSSSLVLFFSITLLLWINRAFRAKNSFNFPPSPPKLPIVGHLHRLGPLPHRSFRDLSEKYGPLMLLQMGFGPTVIVSSAEIAKQIMTTHDLIFANRPATTASKAFLYGAKDIAFANYGEYWRQMRKICVVDLLSVKRVQSFSSIRGEGVANMVNKIKQSCLMKNEVNLSELIVSYTTNVISRVALGRSLEGDWGKSKYADLPKQMMELFGIFSVEDMFPSLGWVDYLTGYAQKVKTVAKSMDDFLDEVIEDHLNSRNDDDDTRDFVDLLLKYQKDATLGIEITRECIKAVILDMYVGGTDSTNATLEWAMAEIFNHPNVMEKLKKEVHQVVGEKFKVCEDDVNKMDYLQCVIKETLRLHPPLTIIVPRIPSESTTIEGYHIPAQTRVIINAWAIGRDPKMWDKPEEFMPERFIDKPVDLVGQNFDFIPFGGGRRKCPAILFATTSIGSVLANLLYWFNWELPSDARDAKNVSMTEAFGLTSHKKHPLRLVPIPHAF</sequence>
<keyword evidence="6" id="KW-0472">Membrane</keyword>
<evidence type="ECO:0000256" key="6">
    <source>
        <dbReference type="SAM" id="Phobius"/>
    </source>
</evidence>
<comment type="similarity">
    <text evidence="1 5">Belongs to the cytochrome P450 family.</text>
</comment>
<dbReference type="FunFam" id="1.10.630.10:FF:000011">
    <property type="entry name" value="Cytochrome P450 83B1"/>
    <property type="match status" value="1"/>
</dbReference>
<accession>A0A2G5C7T4</accession>
<organism evidence="7 8">
    <name type="scientific">Aquilegia coerulea</name>
    <name type="common">Rocky mountain columbine</name>
    <dbReference type="NCBI Taxonomy" id="218851"/>
    <lineage>
        <taxon>Eukaryota</taxon>
        <taxon>Viridiplantae</taxon>
        <taxon>Streptophyta</taxon>
        <taxon>Embryophyta</taxon>
        <taxon>Tracheophyta</taxon>
        <taxon>Spermatophyta</taxon>
        <taxon>Magnoliopsida</taxon>
        <taxon>Ranunculales</taxon>
        <taxon>Ranunculaceae</taxon>
        <taxon>Thalictroideae</taxon>
        <taxon>Aquilegia</taxon>
    </lineage>
</organism>
<keyword evidence="8" id="KW-1185">Reference proteome</keyword>
<dbReference type="InterPro" id="IPR036396">
    <property type="entry name" value="Cyt_P450_sf"/>
</dbReference>
<dbReference type="GO" id="GO:0044550">
    <property type="term" value="P:secondary metabolite biosynthetic process"/>
    <property type="evidence" value="ECO:0007669"/>
    <property type="project" value="UniProtKB-ARBA"/>
</dbReference>
<keyword evidence="5" id="KW-0503">Monooxygenase</keyword>
<evidence type="ECO:0000256" key="3">
    <source>
        <dbReference type="ARBA" id="ARBA00023004"/>
    </source>
</evidence>
<feature type="transmembrane region" description="Helical" evidence="6">
    <location>
        <begin position="460"/>
        <end position="479"/>
    </location>
</feature>
<evidence type="ECO:0000313" key="8">
    <source>
        <dbReference type="Proteomes" id="UP000230069"/>
    </source>
</evidence>
<keyword evidence="3 4" id="KW-0408">Iron</keyword>
<dbReference type="PRINTS" id="PR00463">
    <property type="entry name" value="EP450I"/>
</dbReference>
<dbReference type="GO" id="GO:0005506">
    <property type="term" value="F:iron ion binding"/>
    <property type="evidence" value="ECO:0007669"/>
    <property type="project" value="InterPro"/>
</dbReference>
<evidence type="ECO:0008006" key="9">
    <source>
        <dbReference type="Google" id="ProtNLM"/>
    </source>
</evidence>
<feature type="transmembrane region" description="Helical" evidence="6">
    <location>
        <begin position="18"/>
        <end position="39"/>
    </location>
</feature>
<dbReference type="Proteomes" id="UP000230069">
    <property type="component" value="Unassembled WGS sequence"/>
</dbReference>
<dbReference type="PRINTS" id="PR00385">
    <property type="entry name" value="P450"/>
</dbReference>
<dbReference type="InterPro" id="IPR017972">
    <property type="entry name" value="Cyt_P450_CS"/>
</dbReference>
<gene>
    <name evidence="7" type="ORF">AQUCO_07900012v1</name>
</gene>
<proteinExistence type="inferred from homology"/>
<dbReference type="PANTHER" id="PTHR47955">
    <property type="entry name" value="CYTOCHROME P450 FAMILY 71 PROTEIN"/>
    <property type="match status" value="1"/>
</dbReference>
<keyword evidence="4 5" id="KW-0349">Heme</keyword>
<dbReference type="InterPro" id="IPR001128">
    <property type="entry name" value="Cyt_P450"/>
</dbReference>
<dbReference type="GO" id="GO:0016705">
    <property type="term" value="F:oxidoreductase activity, acting on paired donors, with incorporation or reduction of molecular oxygen"/>
    <property type="evidence" value="ECO:0007669"/>
    <property type="project" value="InterPro"/>
</dbReference>
<evidence type="ECO:0000256" key="5">
    <source>
        <dbReference type="RuleBase" id="RU000461"/>
    </source>
</evidence>
<dbReference type="InParanoid" id="A0A2G5C7T4"/>
<dbReference type="GO" id="GO:0020037">
    <property type="term" value="F:heme binding"/>
    <property type="evidence" value="ECO:0007669"/>
    <property type="project" value="InterPro"/>
</dbReference>
<dbReference type="AlphaFoldDB" id="A0A2G5C7T4"/>
<dbReference type="CDD" id="cd11072">
    <property type="entry name" value="CYP71-like"/>
    <property type="match status" value="1"/>
</dbReference>
<name>A0A2G5C7T4_AQUCA</name>
<evidence type="ECO:0000256" key="1">
    <source>
        <dbReference type="ARBA" id="ARBA00010617"/>
    </source>
</evidence>
<dbReference type="GO" id="GO:0004497">
    <property type="term" value="F:monooxygenase activity"/>
    <property type="evidence" value="ECO:0007669"/>
    <property type="project" value="UniProtKB-KW"/>
</dbReference>
<feature type="binding site" description="axial binding residue" evidence="4">
    <location>
        <position position="458"/>
    </location>
    <ligand>
        <name>heme</name>
        <dbReference type="ChEBI" id="CHEBI:30413"/>
    </ligand>
    <ligandPart>
        <name>Fe</name>
        <dbReference type="ChEBI" id="CHEBI:18248"/>
    </ligandPart>
</feature>
<evidence type="ECO:0000313" key="7">
    <source>
        <dbReference type="EMBL" id="PIA27362.1"/>
    </source>
</evidence>
<dbReference type="SUPFAM" id="SSF48264">
    <property type="entry name" value="Cytochrome P450"/>
    <property type="match status" value="1"/>
</dbReference>
<keyword evidence="5" id="KW-0560">Oxidoreductase</keyword>
<dbReference type="Gene3D" id="1.10.630.10">
    <property type="entry name" value="Cytochrome P450"/>
    <property type="match status" value="1"/>
</dbReference>
<keyword evidence="2 4" id="KW-0479">Metal-binding</keyword>
<dbReference type="Pfam" id="PF00067">
    <property type="entry name" value="p450"/>
    <property type="match status" value="1"/>
</dbReference>
<dbReference type="STRING" id="218851.A0A2G5C7T4"/>
<comment type="cofactor">
    <cofactor evidence="4">
        <name>heme</name>
        <dbReference type="ChEBI" id="CHEBI:30413"/>
    </cofactor>
</comment>
<dbReference type="PROSITE" id="PS00086">
    <property type="entry name" value="CYTOCHROME_P450"/>
    <property type="match status" value="1"/>
</dbReference>
<keyword evidence="6" id="KW-0812">Transmembrane</keyword>
<evidence type="ECO:0000256" key="2">
    <source>
        <dbReference type="ARBA" id="ARBA00022723"/>
    </source>
</evidence>
<dbReference type="PANTHER" id="PTHR47955:SF15">
    <property type="entry name" value="CYTOCHROME P450 71A2-LIKE"/>
    <property type="match status" value="1"/>
</dbReference>
<evidence type="ECO:0000256" key="4">
    <source>
        <dbReference type="PIRSR" id="PIRSR602401-1"/>
    </source>
</evidence>